<evidence type="ECO:0000313" key="8">
    <source>
        <dbReference type="EMBL" id="GGN53933.1"/>
    </source>
</evidence>
<protein>
    <recommendedName>
        <fullName evidence="7">Cardiolipin synthase N-terminal domain-containing protein</fullName>
    </recommendedName>
</protein>
<evidence type="ECO:0000259" key="7">
    <source>
        <dbReference type="Pfam" id="PF13396"/>
    </source>
</evidence>
<evidence type="ECO:0000256" key="3">
    <source>
        <dbReference type="ARBA" id="ARBA00022692"/>
    </source>
</evidence>
<keyword evidence="5 6" id="KW-0472">Membrane</keyword>
<dbReference type="GO" id="GO:0005886">
    <property type="term" value="C:plasma membrane"/>
    <property type="evidence" value="ECO:0007669"/>
    <property type="project" value="UniProtKB-SubCell"/>
</dbReference>
<sequence length="68" mass="8009">MNEFAMESINLGLILPIFFIQGILIVVAVFDWIKQEENVRGNRWVWLVIILVLTMIGPILYFIFGRRK</sequence>
<dbReference type="AlphaFoldDB" id="A0A918CZZ3"/>
<organism evidence="8 9">
    <name type="scientific">Oceanobacillus indicireducens</name>
    <dbReference type="NCBI Taxonomy" id="1004261"/>
    <lineage>
        <taxon>Bacteria</taxon>
        <taxon>Bacillati</taxon>
        <taxon>Bacillota</taxon>
        <taxon>Bacilli</taxon>
        <taxon>Bacillales</taxon>
        <taxon>Bacillaceae</taxon>
        <taxon>Oceanobacillus</taxon>
    </lineage>
</organism>
<feature type="domain" description="Cardiolipin synthase N-terminal" evidence="7">
    <location>
        <begin position="23"/>
        <end position="66"/>
    </location>
</feature>
<keyword evidence="4 6" id="KW-1133">Transmembrane helix</keyword>
<comment type="caution">
    <text evidence="8">The sequence shown here is derived from an EMBL/GenBank/DDBJ whole genome shotgun (WGS) entry which is preliminary data.</text>
</comment>
<evidence type="ECO:0000256" key="2">
    <source>
        <dbReference type="ARBA" id="ARBA00022475"/>
    </source>
</evidence>
<comment type="subcellular location">
    <subcellularLocation>
        <location evidence="1">Cell membrane</location>
        <topology evidence="1">Multi-pass membrane protein</topology>
    </subcellularLocation>
</comment>
<gene>
    <name evidence="8" type="ORF">GCM10007971_10980</name>
</gene>
<accession>A0A918CZZ3</accession>
<reference evidence="8" key="2">
    <citation type="submission" date="2020-09" db="EMBL/GenBank/DDBJ databases">
        <authorList>
            <person name="Sun Q."/>
            <person name="Ohkuma M."/>
        </authorList>
    </citation>
    <scope>NUCLEOTIDE SEQUENCE</scope>
    <source>
        <strain evidence="8">JCM 17251</strain>
    </source>
</reference>
<evidence type="ECO:0000256" key="6">
    <source>
        <dbReference type="SAM" id="Phobius"/>
    </source>
</evidence>
<reference evidence="8" key="1">
    <citation type="journal article" date="2014" name="Int. J. Syst. Evol. Microbiol.">
        <title>Complete genome sequence of Corynebacterium casei LMG S-19264T (=DSM 44701T), isolated from a smear-ripened cheese.</title>
        <authorList>
            <consortium name="US DOE Joint Genome Institute (JGI-PGF)"/>
            <person name="Walter F."/>
            <person name="Albersmeier A."/>
            <person name="Kalinowski J."/>
            <person name="Ruckert C."/>
        </authorList>
    </citation>
    <scope>NUCLEOTIDE SEQUENCE</scope>
    <source>
        <strain evidence="8">JCM 17251</strain>
    </source>
</reference>
<evidence type="ECO:0000256" key="4">
    <source>
        <dbReference type="ARBA" id="ARBA00022989"/>
    </source>
</evidence>
<dbReference type="EMBL" id="BMOS01000006">
    <property type="protein sequence ID" value="GGN53933.1"/>
    <property type="molecule type" value="Genomic_DNA"/>
</dbReference>
<evidence type="ECO:0000256" key="1">
    <source>
        <dbReference type="ARBA" id="ARBA00004651"/>
    </source>
</evidence>
<feature type="transmembrane region" description="Helical" evidence="6">
    <location>
        <begin position="45"/>
        <end position="64"/>
    </location>
</feature>
<proteinExistence type="predicted"/>
<dbReference type="InterPro" id="IPR027379">
    <property type="entry name" value="CLS_N"/>
</dbReference>
<keyword evidence="3 6" id="KW-0812">Transmembrane</keyword>
<feature type="transmembrane region" description="Helical" evidence="6">
    <location>
        <begin position="12"/>
        <end position="33"/>
    </location>
</feature>
<evidence type="ECO:0000256" key="5">
    <source>
        <dbReference type="ARBA" id="ARBA00023136"/>
    </source>
</evidence>
<keyword evidence="9" id="KW-1185">Reference proteome</keyword>
<evidence type="ECO:0000313" key="9">
    <source>
        <dbReference type="Proteomes" id="UP000624041"/>
    </source>
</evidence>
<keyword evidence="2" id="KW-1003">Cell membrane</keyword>
<name>A0A918CZZ3_9BACI</name>
<dbReference type="Pfam" id="PF13396">
    <property type="entry name" value="PLDc_N"/>
    <property type="match status" value="1"/>
</dbReference>
<dbReference type="RefSeq" id="WP_156856609.1">
    <property type="nucleotide sequence ID" value="NZ_BMOS01000006.1"/>
</dbReference>
<dbReference type="Proteomes" id="UP000624041">
    <property type="component" value="Unassembled WGS sequence"/>
</dbReference>